<reference evidence="4 6" key="2">
    <citation type="submission" date="2014-01" db="EMBL/GenBank/DDBJ databases">
        <title>Draft genome sequencing of Bacillus alcalophilus CGMCC 1.3604.</title>
        <authorList>
            <person name="Yang J."/>
            <person name="Diao L."/>
            <person name="Yang S."/>
        </authorList>
    </citation>
    <scope>NUCLEOTIDE SEQUENCE [LARGE SCALE GENOMIC DNA]</scope>
    <source>
        <strain evidence="4 6">CGMCC 1.3604</strain>
    </source>
</reference>
<protein>
    <recommendedName>
        <fullName evidence="7">ATPase</fullName>
    </recommendedName>
</protein>
<evidence type="ECO:0000313" key="6">
    <source>
        <dbReference type="Proteomes" id="UP000297014"/>
    </source>
</evidence>
<dbReference type="eggNOG" id="COG4938">
    <property type="taxonomic scope" value="Bacteria"/>
</dbReference>
<dbReference type="Proteomes" id="UP000297014">
    <property type="component" value="Unassembled WGS sequence"/>
</dbReference>
<dbReference type="EMBL" id="ALPT02000027">
    <property type="protein sequence ID" value="KGA97507.1"/>
    <property type="molecule type" value="Genomic_DNA"/>
</dbReference>
<dbReference type="RefSeq" id="WP_003321009.1">
    <property type="nucleotide sequence ID" value="NZ_ALPT02000027.1"/>
</dbReference>
<dbReference type="InterPro" id="IPR022532">
    <property type="entry name" value="DUF3696"/>
</dbReference>
<feature type="domain" description="DUF3696" evidence="1">
    <location>
        <begin position="323"/>
        <end position="364"/>
    </location>
</feature>
<proteinExistence type="predicted"/>
<name>A0A094YVG5_ALKAL</name>
<comment type="caution">
    <text evidence="3">The sequence shown here is derived from an EMBL/GenBank/DDBJ whole genome shotgun (WGS) entry which is preliminary data.</text>
</comment>
<evidence type="ECO:0008006" key="7">
    <source>
        <dbReference type="Google" id="ProtNLM"/>
    </source>
</evidence>
<organism evidence="3 5">
    <name type="scientific">Alkalihalobacillus alcalophilus ATCC 27647 = CGMCC 1.3604</name>
    <dbReference type="NCBI Taxonomy" id="1218173"/>
    <lineage>
        <taxon>Bacteria</taxon>
        <taxon>Bacillati</taxon>
        <taxon>Bacillota</taxon>
        <taxon>Bacilli</taxon>
        <taxon>Bacillales</taxon>
        <taxon>Bacillaceae</taxon>
        <taxon>Alkalihalobacillus</taxon>
    </lineage>
</organism>
<accession>A0A094YVG5</accession>
<dbReference type="PANTHER" id="PTHR43581:SF2">
    <property type="entry name" value="EXCINUCLEASE ATPASE SUBUNIT"/>
    <property type="match status" value="1"/>
</dbReference>
<evidence type="ECO:0000259" key="1">
    <source>
        <dbReference type="Pfam" id="PF12476"/>
    </source>
</evidence>
<dbReference type="OrthoDB" id="308933at2"/>
<dbReference type="PIRSF" id="PIRSF034888">
    <property type="entry name" value="P-loop_UCP034888"/>
    <property type="match status" value="1"/>
</dbReference>
<feature type="domain" description="ATPase AAA-type core" evidence="2">
    <location>
        <begin position="23"/>
        <end position="305"/>
    </location>
</feature>
<dbReference type="SUPFAM" id="SSF52540">
    <property type="entry name" value="P-loop containing nucleoside triphosphate hydrolases"/>
    <property type="match status" value="1"/>
</dbReference>
<sequence length="373" mass="42017">MLNKLFLNNFKCFRYNEVNFKPLTFLVGGNGVGKSSVIQSILLAKQSIDNIKLDEEVPSSFEVKLNGPYLLNLGLAKNILSSNATSQTINLSLLNDLNEETKINYSFDGKYGEHLLEGSFETLNNKRNIPFSENFSYINAERLGPRQALSMGPSFNLEVGFKGDHTSHSLFRADNINLQVHESLKIQQSLRFSRQVEAWMSLIFPDLQLDYKMIEEVNMVSMKYKNGALDTDFFAAPNNGFGISYTLPIIVAGLILSSKNNGVLVVENPEAHLHPLGQSRMGRFLAALSLSGVQVIIETHSEHVINGSRVDMAKSNRTEDLMVNFLAIEKDGVMVQELTINKFGELLDWPIGFFDQEQQDLKELFLIKREKKQ</sequence>
<evidence type="ECO:0000259" key="2">
    <source>
        <dbReference type="Pfam" id="PF13304"/>
    </source>
</evidence>
<dbReference type="PANTHER" id="PTHR43581">
    <property type="entry name" value="ATP/GTP PHOSPHATASE"/>
    <property type="match status" value="1"/>
</dbReference>
<reference evidence="3 5" key="1">
    <citation type="journal article" date="2014" name="Genome Announc.">
        <title>Draft Genome Sequence of Bacillus alcalophilus AV1934, a Classic Alkaliphile Isolated from Human Feces in 1934.</title>
        <authorList>
            <person name="Attie O."/>
            <person name="Jayaprakash A."/>
            <person name="Shah H."/>
            <person name="Paulsen I.T."/>
            <person name="Morino M."/>
            <person name="Takahashi Y."/>
            <person name="Narumi I."/>
            <person name="Sachidanandam R."/>
            <person name="Satoh K."/>
            <person name="Ito M."/>
            <person name="Krulwich T.A."/>
        </authorList>
    </citation>
    <scope>NUCLEOTIDE SEQUENCE [LARGE SCALE GENOMIC DNA]</scope>
    <source>
        <strain evidence="3 5">AV1934</strain>
    </source>
</reference>
<keyword evidence="5" id="KW-1185">Reference proteome</keyword>
<evidence type="ECO:0000313" key="4">
    <source>
        <dbReference type="EMBL" id="THG91771.1"/>
    </source>
</evidence>
<dbReference type="InterPro" id="IPR003959">
    <property type="entry name" value="ATPase_AAA_core"/>
</dbReference>
<gene>
    <name evidence="4" type="ORF">AJ85_01940</name>
    <name evidence="3" type="ORF">BALCAV_0209625</name>
</gene>
<dbReference type="Proteomes" id="UP000002754">
    <property type="component" value="Unassembled WGS sequence"/>
</dbReference>
<dbReference type="InterPro" id="IPR027417">
    <property type="entry name" value="P-loop_NTPase"/>
</dbReference>
<evidence type="ECO:0000313" key="3">
    <source>
        <dbReference type="EMBL" id="KGA97507.1"/>
    </source>
</evidence>
<dbReference type="STRING" id="1218173.BALCAV_0209625"/>
<dbReference type="Pfam" id="PF12476">
    <property type="entry name" value="DUF3696"/>
    <property type="match status" value="1"/>
</dbReference>
<dbReference type="InterPro" id="IPR014592">
    <property type="entry name" value="P-loop_UCP034888"/>
</dbReference>
<evidence type="ECO:0000313" key="5">
    <source>
        <dbReference type="Proteomes" id="UP000002754"/>
    </source>
</evidence>
<dbReference type="InterPro" id="IPR051396">
    <property type="entry name" value="Bact_Antivir_Def_Nuclease"/>
</dbReference>
<dbReference type="Gene3D" id="3.40.50.300">
    <property type="entry name" value="P-loop containing nucleotide triphosphate hydrolases"/>
    <property type="match status" value="1"/>
</dbReference>
<dbReference type="Pfam" id="PF13304">
    <property type="entry name" value="AAA_21"/>
    <property type="match status" value="1"/>
</dbReference>
<dbReference type="EMBL" id="JALP01000048">
    <property type="protein sequence ID" value="THG91771.1"/>
    <property type="molecule type" value="Genomic_DNA"/>
</dbReference>
<dbReference type="AlphaFoldDB" id="A0A094YVG5"/>